<gene>
    <name evidence="12" type="ORF">A5869_002023</name>
    <name evidence="11" type="ORF">B5E88_05275</name>
</gene>
<dbReference type="Gene3D" id="3.40.50.300">
    <property type="entry name" value="P-loop containing nucleotide triphosphate hydrolases"/>
    <property type="match status" value="1"/>
</dbReference>
<reference evidence="11" key="3">
    <citation type="journal article" date="2018" name="BMC Genomics">
        <title>Whole genome sequencing and function prediction of 133 gut anaerobes isolated from chicken caecum in pure cultures.</title>
        <authorList>
            <person name="Medvecky M."/>
            <person name="Cejkova D."/>
            <person name="Polansky O."/>
            <person name="Karasova D."/>
            <person name="Kubasova T."/>
            <person name="Cizek A."/>
            <person name="Rychlik I."/>
        </authorList>
    </citation>
    <scope>NUCLEOTIDE SEQUENCE</scope>
    <source>
        <strain evidence="11">An144</strain>
    </source>
</reference>
<evidence type="ECO:0000256" key="8">
    <source>
        <dbReference type="SAM" id="Phobius"/>
    </source>
</evidence>
<dbReference type="EMBL" id="NFLC01000008">
    <property type="protein sequence ID" value="OUQ10621.1"/>
    <property type="molecule type" value="Genomic_DNA"/>
</dbReference>
<dbReference type="PROSITE" id="PS50929">
    <property type="entry name" value="ABC_TM1F"/>
    <property type="match status" value="1"/>
</dbReference>
<keyword evidence="2" id="KW-0813">Transport</keyword>
<dbReference type="Pfam" id="PF00664">
    <property type="entry name" value="ABC_membrane"/>
    <property type="match status" value="1"/>
</dbReference>
<evidence type="ECO:0000313" key="13">
    <source>
        <dbReference type="Proteomes" id="UP000196074"/>
    </source>
</evidence>
<organism evidence="11 13">
    <name type="scientific">Enterococcus cecorum</name>
    <dbReference type="NCBI Taxonomy" id="44008"/>
    <lineage>
        <taxon>Bacteria</taxon>
        <taxon>Bacillati</taxon>
        <taxon>Bacillota</taxon>
        <taxon>Bacilli</taxon>
        <taxon>Lactobacillales</taxon>
        <taxon>Enterococcaceae</taxon>
        <taxon>Enterococcus</taxon>
    </lineage>
</organism>
<evidence type="ECO:0000256" key="4">
    <source>
        <dbReference type="ARBA" id="ARBA00022741"/>
    </source>
</evidence>
<dbReference type="Proteomes" id="UP000196503">
    <property type="component" value="Unassembled WGS sequence"/>
</dbReference>
<dbReference type="SUPFAM" id="SSF52540">
    <property type="entry name" value="P-loop containing nucleoside triphosphate hydrolases"/>
    <property type="match status" value="1"/>
</dbReference>
<dbReference type="SMART" id="SM00382">
    <property type="entry name" value="AAA"/>
    <property type="match status" value="1"/>
</dbReference>
<feature type="domain" description="ABC transmembrane type-1" evidence="10">
    <location>
        <begin position="26"/>
        <end position="312"/>
    </location>
</feature>
<dbReference type="PROSITE" id="PS50893">
    <property type="entry name" value="ABC_TRANSPORTER_2"/>
    <property type="match status" value="1"/>
</dbReference>
<dbReference type="Proteomes" id="UP000196074">
    <property type="component" value="Unassembled WGS sequence"/>
</dbReference>
<dbReference type="FunFam" id="3.40.50.300:FF:000287">
    <property type="entry name" value="Multidrug ABC transporter ATP-binding protein"/>
    <property type="match status" value="1"/>
</dbReference>
<keyword evidence="3 8" id="KW-0812">Transmembrane</keyword>
<evidence type="ECO:0000313" key="11">
    <source>
        <dbReference type="EMBL" id="OUQ10621.1"/>
    </source>
</evidence>
<evidence type="ECO:0000256" key="6">
    <source>
        <dbReference type="ARBA" id="ARBA00022989"/>
    </source>
</evidence>
<name>A0A1Y4R0I0_9ENTE</name>
<dbReference type="InterPro" id="IPR027417">
    <property type="entry name" value="P-loop_NTPase"/>
</dbReference>
<dbReference type="Pfam" id="PF00005">
    <property type="entry name" value="ABC_tran"/>
    <property type="match status" value="1"/>
</dbReference>
<evidence type="ECO:0000313" key="14">
    <source>
        <dbReference type="Proteomes" id="UP000196503"/>
    </source>
</evidence>
<evidence type="ECO:0000256" key="1">
    <source>
        <dbReference type="ARBA" id="ARBA00004651"/>
    </source>
</evidence>
<proteinExistence type="predicted"/>
<dbReference type="GO" id="GO:0015421">
    <property type="term" value="F:ABC-type oligopeptide transporter activity"/>
    <property type="evidence" value="ECO:0007669"/>
    <property type="project" value="TreeGrafter"/>
</dbReference>
<dbReference type="PANTHER" id="PTHR43394:SF1">
    <property type="entry name" value="ATP-BINDING CASSETTE SUB-FAMILY B MEMBER 10, MITOCHONDRIAL"/>
    <property type="match status" value="1"/>
</dbReference>
<comment type="caution">
    <text evidence="11">The sequence shown here is derived from an EMBL/GenBank/DDBJ whole genome shotgun (WGS) entry which is preliminary data.</text>
</comment>
<dbReference type="InterPro" id="IPR003439">
    <property type="entry name" value="ABC_transporter-like_ATP-bd"/>
</dbReference>
<evidence type="ECO:0000256" key="2">
    <source>
        <dbReference type="ARBA" id="ARBA00022448"/>
    </source>
</evidence>
<dbReference type="SUPFAM" id="SSF90123">
    <property type="entry name" value="ABC transporter transmembrane region"/>
    <property type="match status" value="1"/>
</dbReference>
<dbReference type="Gene3D" id="1.20.1560.10">
    <property type="entry name" value="ABC transporter type 1, transmembrane domain"/>
    <property type="match status" value="1"/>
</dbReference>
<feature type="transmembrane region" description="Helical" evidence="8">
    <location>
        <begin position="165"/>
        <end position="186"/>
    </location>
</feature>
<dbReference type="InterPro" id="IPR036640">
    <property type="entry name" value="ABC1_TM_sf"/>
</dbReference>
<evidence type="ECO:0000259" key="10">
    <source>
        <dbReference type="PROSITE" id="PS50929"/>
    </source>
</evidence>
<dbReference type="InterPro" id="IPR039421">
    <property type="entry name" value="Type_1_exporter"/>
</dbReference>
<protein>
    <submittedName>
        <fullName evidence="11">Sugar ABC transporter ATP-binding protein</fullName>
    </submittedName>
</protein>
<dbReference type="GO" id="GO:0016887">
    <property type="term" value="F:ATP hydrolysis activity"/>
    <property type="evidence" value="ECO:0007669"/>
    <property type="project" value="InterPro"/>
</dbReference>
<keyword evidence="7 8" id="KW-0472">Membrane</keyword>
<keyword evidence="5 11" id="KW-0067">ATP-binding</keyword>
<sequence>MRQGKMNAQSMSAFMPYLRRFRLQNWTALALGILSGIASVLLTYAIGQIIDLMIGLGKVEFSLIYRAIGFFLLLVVINVLGQYFIQRIGNRVAYLSVANLRKDTFLHLNSLPVSYYDRTPHGNIMSRFTNDMDNISAAIQAIYTQVFSGGTIVVISLGMMFYLNVWLTLVVLIATPIIVMSSWVVAKLSQKNFVAQQSILGDMSSFITEMVGNQKIVKAFQHETINQQKFEEMNQILYVKGKNAQFSSAIANPLSRFVDHLAYVAVGCVGGLLAIKHPELVSIGTVSSFTIYSSQFSKPFIELTGLTTQIQSAMAGMERTIELLAQKPLKEEASLTLPPIQGKVEFQHVDFRYVPSQPLIEDFNFTAQPGQTIAIVGKTGAGKSTLVNLLMRFYEVNRGNILIDGVDIAKVKRDELRKNFGMVLQDTWIFDSTLRENLVFGRPDATDEEITDALKKSFMYDFVMRLPQQLDTPLGEKNVKISDGQRQLLTIARTMISNPPMLILDEATSSVDALTERKIQDAFLAMMKGKTSFVIAHRLSTIQSADQILVMDHGQIVEMGTHHQLLQQNGYYAKLYHAQFTQTQI</sequence>
<dbReference type="InterPro" id="IPR011527">
    <property type="entry name" value="ABC1_TM_dom"/>
</dbReference>
<evidence type="ECO:0000259" key="9">
    <source>
        <dbReference type="PROSITE" id="PS50893"/>
    </source>
</evidence>
<dbReference type="EMBL" id="NIBL01000003">
    <property type="protein sequence ID" value="OUZ14917.1"/>
    <property type="molecule type" value="Genomic_DNA"/>
</dbReference>
<feature type="domain" description="ABC transporter" evidence="9">
    <location>
        <begin position="344"/>
        <end position="578"/>
    </location>
</feature>
<dbReference type="RefSeq" id="WP_047341758.1">
    <property type="nucleotide sequence ID" value="NZ_JAKYKI010000039.1"/>
</dbReference>
<evidence type="ECO:0000313" key="12">
    <source>
        <dbReference type="EMBL" id="OUZ14917.1"/>
    </source>
</evidence>
<evidence type="ECO:0000256" key="5">
    <source>
        <dbReference type="ARBA" id="ARBA00022840"/>
    </source>
</evidence>
<dbReference type="GO" id="GO:0005524">
    <property type="term" value="F:ATP binding"/>
    <property type="evidence" value="ECO:0007669"/>
    <property type="project" value="UniProtKB-KW"/>
</dbReference>
<dbReference type="GO" id="GO:0005886">
    <property type="term" value="C:plasma membrane"/>
    <property type="evidence" value="ECO:0007669"/>
    <property type="project" value="UniProtKB-SubCell"/>
</dbReference>
<keyword evidence="6 8" id="KW-1133">Transmembrane helix</keyword>
<comment type="subcellular location">
    <subcellularLocation>
        <location evidence="1">Cell membrane</location>
        <topology evidence="1">Multi-pass membrane protein</topology>
    </subcellularLocation>
</comment>
<evidence type="ECO:0000256" key="7">
    <source>
        <dbReference type="ARBA" id="ARBA00023136"/>
    </source>
</evidence>
<evidence type="ECO:0000256" key="3">
    <source>
        <dbReference type="ARBA" id="ARBA00022692"/>
    </source>
</evidence>
<dbReference type="InterPro" id="IPR003593">
    <property type="entry name" value="AAA+_ATPase"/>
</dbReference>
<dbReference type="PANTHER" id="PTHR43394">
    <property type="entry name" value="ATP-DEPENDENT PERMEASE MDL1, MITOCHONDRIAL"/>
    <property type="match status" value="1"/>
</dbReference>
<feature type="transmembrane region" description="Helical" evidence="8">
    <location>
        <begin position="63"/>
        <end position="85"/>
    </location>
</feature>
<dbReference type="CDD" id="cd18547">
    <property type="entry name" value="ABC_6TM_Tm288_like"/>
    <property type="match status" value="1"/>
</dbReference>
<accession>A0A1Y4R0I0</accession>
<reference evidence="13" key="1">
    <citation type="submission" date="2017-04" db="EMBL/GenBank/DDBJ databases">
        <title>Function of individual gut microbiota members based on whole genome sequencing of pure cultures obtained from chicken caecum.</title>
        <authorList>
            <person name="Medvecky M."/>
            <person name="Cejkova D."/>
            <person name="Polansky O."/>
            <person name="Karasova D."/>
            <person name="Kubasova T."/>
            <person name="Cizek A."/>
            <person name="Rychlik I."/>
        </authorList>
    </citation>
    <scope>NUCLEOTIDE SEQUENCE [LARGE SCALE GENOMIC DNA]</scope>
    <source>
        <strain evidence="13">An144</strain>
    </source>
</reference>
<dbReference type="AlphaFoldDB" id="A0A1Y4R0I0"/>
<reference evidence="12 14" key="2">
    <citation type="submission" date="2017-05" db="EMBL/GenBank/DDBJ databases">
        <title>The Genome Sequence of Enterococcus faecium 2D5_DIV0622.</title>
        <authorList>
            <consortium name="The Broad Institute Genomics Platform"/>
            <consortium name="The Broad Institute Genomic Center for Infectious Diseases"/>
            <person name="Earl A."/>
            <person name="Manson A."/>
            <person name="Schwartman J."/>
            <person name="Gilmore M."/>
            <person name="Abouelleil A."/>
            <person name="Cao P."/>
            <person name="Chapman S."/>
            <person name="Cusick C."/>
            <person name="Shea T."/>
            <person name="Young S."/>
            <person name="Neafsey D."/>
            <person name="Nusbaum C."/>
            <person name="Birren B."/>
        </authorList>
    </citation>
    <scope>NUCLEOTIDE SEQUENCE [LARGE SCALE GENOMIC DNA]</scope>
    <source>
        <strain evidence="12 14">2D5_DIV0622</strain>
    </source>
</reference>
<keyword evidence="4" id="KW-0547">Nucleotide-binding</keyword>